<dbReference type="EMBL" id="BMAV01013074">
    <property type="protein sequence ID" value="GFY60266.1"/>
    <property type="molecule type" value="Genomic_DNA"/>
</dbReference>
<evidence type="ECO:0000256" key="1">
    <source>
        <dbReference type="SAM" id="MobiDB-lite"/>
    </source>
</evidence>
<reference evidence="3" key="1">
    <citation type="submission" date="2020-08" db="EMBL/GenBank/DDBJ databases">
        <title>Multicomponent nature underlies the extraordinary mechanical properties of spider dragline silk.</title>
        <authorList>
            <person name="Kono N."/>
            <person name="Nakamura H."/>
            <person name="Mori M."/>
            <person name="Yoshida Y."/>
            <person name="Ohtoshi R."/>
            <person name="Malay A.D."/>
            <person name="Moran D.A.P."/>
            <person name="Tomita M."/>
            <person name="Numata K."/>
            <person name="Arakawa K."/>
        </authorList>
    </citation>
    <scope>NUCLEOTIDE SEQUENCE</scope>
</reference>
<feature type="compositionally biased region" description="Polar residues" evidence="1">
    <location>
        <begin position="183"/>
        <end position="198"/>
    </location>
</feature>
<dbReference type="PANTHER" id="PTHR33273:SF2">
    <property type="entry name" value="ENDONUCLEASE_EXONUCLEASE_PHOSPHATASE DOMAIN-CONTAINING PROTEIN"/>
    <property type="match status" value="1"/>
</dbReference>
<feature type="domain" description="Pre-C2HC" evidence="2">
    <location>
        <begin position="28"/>
        <end position="89"/>
    </location>
</feature>
<feature type="region of interest" description="Disordered" evidence="1">
    <location>
        <begin position="149"/>
        <end position="198"/>
    </location>
</feature>
<accession>A0A8X6XZK0</accession>
<gene>
    <name evidence="3" type="primary">ORF1_100</name>
    <name evidence="3" type="ORF">TNIN_170871</name>
</gene>
<dbReference type="AlphaFoldDB" id="A0A8X6XZK0"/>
<sequence length="237" mass="26824">MRSHTFEMADNKQLKAVIRGLPTDFDQKEIATELKGFGFDPSHISILRNRKTNTNMPLFLVVLKRTQENKEIFHITNIGFFRVVIEPLKGSQMPPQCYRCQEFFHHSRLCNRAPKCLKCSGSHLTAECKKSRKSPAKCANCGGPHPANFSGCPSNPINRKQQKDKPNNNIWTKKAKARAQKATPHQQKPQSYASAVANNITPKKDNTFDANSIMQQMALMMTQWGTLIAALQENNKK</sequence>
<comment type="caution">
    <text evidence="3">The sequence shown here is derived from an EMBL/GenBank/DDBJ whole genome shotgun (WGS) entry which is preliminary data.</text>
</comment>
<evidence type="ECO:0000313" key="4">
    <source>
        <dbReference type="Proteomes" id="UP000886998"/>
    </source>
</evidence>
<dbReference type="Proteomes" id="UP000886998">
    <property type="component" value="Unassembled WGS sequence"/>
</dbReference>
<protein>
    <submittedName>
        <fullName evidence="3">Nucleic-acid-binding protein from transposon X-element</fullName>
    </submittedName>
</protein>
<dbReference type="OrthoDB" id="8123891at2759"/>
<evidence type="ECO:0000259" key="2">
    <source>
        <dbReference type="Pfam" id="PF07530"/>
    </source>
</evidence>
<keyword evidence="4" id="KW-1185">Reference proteome</keyword>
<organism evidence="3 4">
    <name type="scientific">Trichonephila inaurata madagascariensis</name>
    <dbReference type="NCBI Taxonomy" id="2747483"/>
    <lineage>
        <taxon>Eukaryota</taxon>
        <taxon>Metazoa</taxon>
        <taxon>Ecdysozoa</taxon>
        <taxon>Arthropoda</taxon>
        <taxon>Chelicerata</taxon>
        <taxon>Arachnida</taxon>
        <taxon>Araneae</taxon>
        <taxon>Araneomorphae</taxon>
        <taxon>Entelegynae</taxon>
        <taxon>Araneoidea</taxon>
        <taxon>Nephilidae</taxon>
        <taxon>Trichonephila</taxon>
        <taxon>Trichonephila inaurata</taxon>
    </lineage>
</organism>
<proteinExistence type="predicted"/>
<dbReference type="InterPro" id="IPR006579">
    <property type="entry name" value="Pre_C2HC_dom"/>
</dbReference>
<dbReference type="Pfam" id="PF07530">
    <property type="entry name" value="PRE_C2HC"/>
    <property type="match status" value="1"/>
</dbReference>
<dbReference type="PANTHER" id="PTHR33273">
    <property type="entry name" value="DOMAIN-CONTAINING PROTEIN, PUTATIVE-RELATED"/>
    <property type="match status" value="1"/>
</dbReference>
<evidence type="ECO:0000313" key="3">
    <source>
        <dbReference type="EMBL" id="GFY60266.1"/>
    </source>
</evidence>
<name>A0A8X6XZK0_9ARAC</name>